<keyword evidence="1" id="KW-1133">Transmembrane helix</keyword>
<evidence type="ECO:0008006" key="4">
    <source>
        <dbReference type="Google" id="ProtNLM"/>
    </source>
</evidence>
<feature type="transmembrane region" description="Helical" evidence="1">
    <location>
        <begin position="29"/>
        <end position="54"/>
    </location>
</feature>
<protein>
    <recommendedName>
        <fullName evidence="4">DUF4231 domain-containing protein</fullName>
    </recommendedName>
</protein>
<evidence type="ECO:0000313" key="2">
    <source>
        <dbReference type="EMBL" id="SJZ61675.1"/>
    </source>
</evidence>
<accession>A0A1T4M458</accession>
<name>A0A1T4M458_9BACT</name>
<evidence type="ECO:0000313" key="3">
    <source>
        <dbReference type="Proteomes" id="UP000190389"/>
    </source>
</evidence>
<gene>
    <name evidence="2" type="ORF">SAMN02745154_00620</name>
</gene>
<keyword evidence="1" id="KW-0472">Membrane</keyword>
<proteinExistence type="predicted"/>
<reference evidence="3" key="1">
    <citation type="submission" date="2017-02" db="EMBL/GenBank/DDBJ databases">
        <authorList>
            <person name="Varghese N."/>
            <person name="Submissions S."/>
        </authorList>
    </citation>
    <scope>NUCLEOTIDE SEQUENCE [LARGE SCALE GENOMIC DNA]</scope>
    <source>
        <strain evidence="3">ATCC 27862</strain>
    </source>
</reference>
<dbReference type="OrthoDB" id="399181at2"/>
<dbReference type="Proteomes" id="UP000190389">
    <property type="component" value="Unassembled WGS sequence"/>
</dbReference>
<feature type="transmembrane region" description="Helical" evidence="1">
    <location>
        <begin position="78"/>
        <end position="101"/>
    </location>
</feature>
<dbReference type="STRING" id="171291.SAMN02745154_00620"/>
<dbReference type="EMBL" id="FUXF01000028">
    <property type="protein sequence ID" value="SJZ61675.1"/>
    <property type="molecule type" value="Genomic_DNA"/>
</dbReference>
<keyword evidence="3" id="KW-1185">Reference proteome</keyword>
<dbReference type="AlphaFoldDB" id="A0A1T4M458"/>
<sequence length="167" mass="19385">MKTKNRTSSYQAYLSLVNNTKIKIASYGVVYYILNILMILCTMFNGFIAIWYLAGASKHFIADNPYVSWLNGNSNLNYVIATTIINALITFLSGLLSFFVINKKYTFYLYKLKQLDFEKRIFELRLFVYKGLNKKDSEFLLFKRCLAILEIDRFKSSDFSGGYLNGQ</sequence>
<organism evidence="2 3">
    <name type="scientific">Mycoplasmopsis verecunda</name>
    <dbReference type="NCBI Taxonomy" id="171291"/>
    <lineage>
        <taxon>Bacteria</taxon>
        <taxon>Bacillati</taxon>
        <taxon>Mycoplasmatota</taxon>
        <taxon>Mycoplasmoidales</taxon>
        <taxon>Metamycoplasmataceae</taxon>
        <taxon>Mycoplasmopsis</taxon>
    </lineage>
</organism>
<keyword evidence="1" id="KW-0812">Transmembrane</keyword>
<evidence type="ECO:0000256" key="1">
    <source>
        <dbReference type="SAM" id="Phobius"/>
    </source>
</evidence>
<dbReference type="RefSeq" id="WP_078747332.1">
    <property type="nucleotide sequence ID" value="NZ_CP137850.1"/>
</dbReference>